<evidence type="ECO:0000313" key="3">
    <source>
        <dbReference type="Proteomes" id="UP000553459"/>
    </source>
</evidence>
<feature type="domain" description="Aminoglycoside phosphotransferase" evidence="1">
    <location>
        <begin position="27"/>
        <end position="255"/>
    </location>
</feature>
<dbReference type="Gene3D" id="3.90.1200.10">
    <property type="match status" value="1"/>
</dbReference>
<evidence type="ECO:0000259" key="1">
    <source>
        <dbReference type="Pfam" id="PF01636"/>
    </source>
</evidence>
<dbReference type="Pfam" id="PF01636">
    <property type="entry name" value="APH"/>
    <property type="match status" value="1"/>
</dbReference>
<dbReference type="Proteomes" id="UP000553459">
    <property type="component" value="Unassembled WGS sequence"/>
</dbReference>
<comment type="caution">
    <text evidence="2">The sequence shown here is derived from an EMBL/GenBank/DDBJ whole genome shotgun (WGS) entry which is preliminary data.</text>
</comment>
<proteinExistence type="predicted"/>
<reference evidence="2 3" key="1">
    <citation type="submission" date="2019-11" db="EMBL/GenBank/DDBJ databases">
        <title>Characterization of Elizabethkingia argenteiflava sp. nov., isolated from inner surface of Soybean Pods.</title>
        <authorList>
            <person name="Mo S."/>
        </authorList>
    </citation>
    <scope>NUCLEOTIDE SEQUENCE [LARGE SCALE GENOMIC DNA]</scope>
    <source>
        <strain evidence="2 3">YB22</strain>
    </source>
</reference>
<name>A0A845PUV9_9FLAO</name>
<dbReference type="RefSeq" id="WP_166520259.1">
    <property type="nucleotide sequence ID" value="NZ_JAAABJ010000641.1"/>
</dbReference>
<protein>
    <submittedName>
        <fullName evidence="2">Phosphotransferase</fullName>
    </submittedName>
</protein>
<dbReference type="InterPro" id="IPR002575">
    <property type="entry name" value="Aminoglycoside_PTrfase"/>
</dbReference>
<dbReference type="SUPFAM" id="SSF56112">
    <property type="entry name" value="Protein kinase-like (PK-like)"/>
    <property type="match status" value="1"/>
</dbReference>
<dbReference type="AlphaFoldDB" id="A0A845PUV9"/>
<dbReference type="EMBL" id="JAAABJ010000641">
    <property type="protein sequence ID" value="NAW52009.1"/>
    <property type="molecule type" value="Genomic_DNA"/>
</dbReference>
<sequence length="339" mass="39972">MIEELFHPFLKNYLGHSNYLLTPLQKSGSARQNLKVITPEKKYILTFNEKIRENECFFYLTETFKKLGLNVPHIYAINADRTLYLQEFVGSDTLSEIIAAEGHTERVKKLVSKTIQALTHFQQKTTGHIDFSKAYEYSDYDRLPIIHDLYYFKNFLVDILEIDYHKGKLLKEFYRISEKVEALSPKIIVLRDFQARNILVNDQEEVYFIDYQSAMQGPATYDIVSLLFQAKANFPNDWKEEFLSDYLALNRIYFSPHSYQEAVDYCKLMRFLQVLGAYGFRGLIQRKKHFIESIEQGIKNITQLQNEWEEFAYYPELSKIISEIKSVHTQQKINQLING</sequence>
<accession>A0A845PUV9</accession>
<dbReference type="InterPro" id="IPR011009">
    <property type="entry name" value="Kinase-like_dom_sf"/>
</dbReference>
<gene>
    <name evidence="2" type="ORF">GNY06_11735</name>
</gene>
<organism evidence="2 3">
    <name type="scientific">Elizabethkingia argenteiflava</name>
    <dbReference type="NCBI Taxonomy" id="2681556"/>
    <lineage>
        <taxon>Bacteria</taxon>
        <taxon>Pseudomonadati</taxon>
        <taxon>Bacteroidota</taxon>
        <taxon>Flavobacteriia</taxon>
        <taxon>Flavobacteriales</taxon>
        <taxon>Weeksellaceae</taxon>
        <taxon>Elizabethkingia</taxon>
    </lineage>
</organism>
<evidence type="ECO:0000313" key="2">
    <source>
        <dbReference type="EMBL" id="NAW52009.1"/>
    </source>
</evidence>
<dbReference type="Gene3D" id="3.30.200.20">
    <property type="entry name" value="Phosphorylase Kinase, domain 1"/>
    <property type="match status" value="1"/>
</dbReference>
<keyword evidence="3" id="KW-1185">Reference proteome</keyword>
<dbReference type="GO" id="GO:0016740">
    <property type="term" value="F:transferase activity"/>
    <property type="evidence" value="ECO:0007669"/>
    <property type="project" value="UniProtKB-KW"/>
</dbReference>
<keyword evidence="2" id="KW-0808">Transferase</keyword>